<gene>
    <name evidence="3" type="ORF">SSPH_01837</name>
</gene>
<dbReference type="PROSITE" id="PS50943">
    <property type="entry name" value="HTH_CROC1"/>
    <property type="match status" value="1"/>
</dbReference>
<protein>
    <submittedName>
        <fullName evidence="3">Helix-turn-helix protein</fullName>
    </submittedName>
</protein>
<dbReference type="CDD" id="cd00093">
    <property type="entry name" value="HTH_XRE"/>
    <property type="match status" value="1"/>
</dbReference>
<reference evidence="3 4" key="1">
    <citation type="submission" date="2016-01" db="EMBL/GenBank/DDBJ databases">
        <authorList>
            <person name="Brown R."/>
        </authorList>
    </citation>
    <scope>NUCLEOTIDE SEQUENCE [LARGE SCALE GENOMIC DNA]</scope>
    <source>
        <strain evidence="3">Sporomusa sphaeroides DSM 2875</strain>
    </source>
</reference>
<dbReference type="PANTHER" id="PTHR46558">
    <property type="entry name" value="TRACRIPTIONAL REGULATORY PROTEIN-RELATED-RELATED"/>
    <property type="match status" value="1"/>
</dbReference>
<organism evidence="3 4">
    <name type="scientific">Sporomusa sphaeroides DSM 2875</name>
    <dbReference type="NCBI Taxonomy" id="1337886"/>
    <lineage>
        <taxon>Bacteria</taxon>
        <taxon>Bacillati</taxon>
        <taxon>Bacillota</taxon>
        <taxon>Negativicutes</taxon>
        <taxon>Selenomonadales</taxon>
        <taxon>Sporomusaceae</taxon>
        <taxon>Sporomusa</taxon>
    </lineage>
</organism>
<accession>A0ABP2C6F3</accession>
<dbReference type="Pfam" id="PF01381">
    <property type="entry name" value="HTH_3"/>
    <property type="match status" value="1"/>
</dbReference>
<dbReference type="EMBL" id="FCOW01000008">
    <property type="protein sequence ID" value="CVK19188.1"/>
    <property type="molecule type" value="Genomic_DNA"/>
</dbReference>
<dbReference type="SMART" id="SM00530">
    <property type="entry name" value="HTH_XRE"/>
    <property type="match status" value="1"/>
</dbReference>
<evidence type="ECO:0000313" key="4">
    <source>
        <dbReference type="Proteomes" id="UP000245702"/>
    </source>
</evidence>
<evidence type="ECO:0000259" key="2">
    <source>
        <dbReference type="PROSITE" id="PS50943"/>
    </source>
</evidence>
<dbReference type="PANTHER" id="PTHR46558:SF11">
    <property type="entry name" value="HTH-TYPE TRANSCRIPTIONAL REGULATOR XRE"/>
    <property type="match status" value="1"/>
</dbReference>
<dbReference type="SUPFAM" id="SSF47413">
    <property type="entry name" value="lambda repressor-like DNA-binding domains"/>
    <property type="match status" value="1"/>
</dbReference>
<keyword evidence="1" id="KW-0238">DNA-binding</keyword>
<dbReference type="InterPro" id="IPR001387">
    <property type="entry name" value="Cro/C1-type_HTH"/>
</dbReference>
<dbReference type="Gene3D" id="1.10.260.40">
    <property type="entry name" value="lambda repressor-like DNA-binding domains"/>
    <property type="match status" value="1"/>
</dbReference>
<proteinExistence type="predicted"/>
<name>A0ABP2C6F3_9FIRM</name>
<dbReference type="RefSeq" id="WP_075756233.1">
    <property type="nucleotide sequence ID" value="NZ_CP146991.1"/>
</dbReference>
<evidence type="ECO:0000313" key="3">
    <source>
        <dbReference type="EMBL" id="CVK19188.1"/>
    </source>
</evidence>
<feature type="domain" description="HTH cro/C1-type" evidence="2">
    <location>
        <begin position="8"/>
        <end position="62"/>
    </location>
</feature>
<evidence type="ECO:0000256" key="1">
    <source>
        <dbReference type="ARBA" id="ARBA00023125"/>
    </source>
</evidence>
<comment type="caution">
    <text evidence="3">The sequence shown here is derived from an EMBL/GenBank/DDBJ whole genome shotgun (WGS) entry which is preliminary data.</text>
</comment>
<dbReference type="InterPro" id="IPR010982">
    <property type="entry name" value="Lambda_DNA-bd_dom_sf"/>
</dbReference>
<sequence length="176" mass="20211">MSDINSRIKELRLKLNMTQEEFGNKIGLSKSGISNIESGTRSVRERHIKLISSIFNVSEDWLKNGKNSVWSSYDELHKDSLGKLKGFEKFINYLESVGYAVKYEKSGQSEAGYYEEQKDDEGNIVGEPSFIPDEEYFDVILIKGGVSTTYTDSEFKEFQQACEKSIDYQVWLKNNK</sequence>
<dbReference type="Proteomes" id="UP000245702">
    <property type="component" value="Unassembled WGS sequence"/>
</dbReference>
<keyword evidence="4" id="KW-1185">Reference proteome</keyword>